<dbReference type="Pfam" id="PF13374">
    <property type="entry name" value="TPR_10"/>
    <property type="match status" value="3"/>
</dbReference>
<dbReference type="InterPro" id="IPR027417">
    <property type="entry name" value="P-loop_NTPase"/>
</dbReference>
<dbReference type="InterPro" id="IPR035897">
    <property type="entry name" value="Toll_tir_struct_dom_sf"/>
</dbReference>
<organism evidence="5 6">
    <name type="scientific">Luedemannella flava</name>
    <dbReference type="NCBI Taxonomy" id="349316"/>
    <lineage>
        <taxon>Bacteria</taxon>
        <taxon>Bacillati</taxon>
        <taxon>Actinomycetota</taxon>
        <taxon>Actinomycetes</taxon>
        <taxon>Micromonosporales</taxon>
        <taxon>Micromonosporaceae</taxon>
        <taxon>Luedemannella</taxon>
    </lineage>
</organism>
<evidence type="ECO:0000259" key="3">
    <source>
        <dbReference type="Pfam" id="PF13676"/>
    </source>
</evidence>
<dbReference type="SUPFAM" id="SSF48452">
    <property type="entry name" value="TPR-like"/>
    <property type="match status" value="2"/>
</dbReference>
<dbReference type="InterPro" id="IPR053137">
    <property type="entry name" value="NLR-like"/>
</dbReference>
<dbReference type="InterPro" id="IPR000157">
    <property type="entry name" value="TIR_dom"/>
</dbReference>
<feature type="domain" description="CobQ/CobB/MinD/ParA nucleotide binding" evidence="2">
    <location>
        <begin position="10"/>
        <end position="200"/>
    </location>
</feature>
<dbReference type="SUPFAM" id="SSF52540">
    <property type="entry name" value="P-loop containing nucleoside triphosphate hydrolases"/>
    <property type="match status" value="2"/>
</dbReference>
<evidence type="ECO:0000256" key="1">
    <source>
        <dbReference type="SAM" id="MobiDB-lite"/>
    </source>
</evidence>
<comment type="caution">
    <text evidence="5">The sequence shown here is derived from an EMBL/GenBank/DDBJ whole genome shotgun (WGS) entry which is preliminary data.</text>
</comment>
<evidence type="ECO:0000313" key="5">
    <source>
        <dbReference type="EMBL" id="GAA1817766.1"/>
    </source>
</evidence>
<protein>
    <recommendedName>
        <fullName evidence="7">Tetratricopeptide repeat protein</fullName>
    </recommendedName>
</protein>
<dbReference type="Gene3D" id="1.25.40.10">
    <property type="entry name" value="Tetratricopeptide repeat domain"/>
    <property type="match status" value="2"/>
</dbReference>
<dbReference type="Gene3D" id="3.40.50.10140">
    <property type="entry name" value="Toll/interleukin-1 receptor homology (TIR) domain"/>
    <property type="match status" value="1"/>
</dbReference>
<dbReference type="Pfam" id="PF13676">
    <property type="entry name" value="TIR_2"/>
    <property type="match status" value="1"/>
</dbReference>
<feature type="domain" description="TIR" evidence="3">
    <location>
        <begin position="336"/>
        <end position="445"/>
    </location>
</feature>
<dbReference type="Pfam" id="PF01656">
    <property type="entry name" value="CbiA"/>
    <property type="match status" value="1"/>
</dbReference>
<dbReference type="NCBIfam" id="NF040586">
    <property type="entry name" value="FxSxx_TPR"/>
    <property type="match status" value="1"/>
</dbReference>
<dbReference type="SUPFAM" id="SSF52200">
    <property type="entry name" value="Toll/Interleukin receptor TIR domain"/>
    <property type="match status" value="1"/>
</dbReference>
<evidence type="ECO:0000259" key="2">
    <source>
        <dbReference type="Pfam" id="PF01656"/>
    </source>
</evidence>
<dbReference type="Pfam" id="PF13424">
    <property type="entry name" value="TPR_12"/>
    <property type="match status" value="1"/>
</dbReference>
<dbReference type="PANTHER" id="PTHR46082">
    <property type="entry name" value="ATP/GTP-BINDING PROTEIN-RELATED"/>
    <property type="match status" value="1"/>
</dbReference>
<feature type="compositionally biased region" description="Basic and acidic residues" evidence="1">
    <location>
        <begin position="467"/>
        <end position="476"/>
    </location>
</feature>
<dbReference type="InterPro" id="IPR002586">
    <property type="entry name" value="CobQ/CobB/MinD/ParA_Nub-bd_dom"/>
</dbReference>
<dbReference type="PANTHER" id="PTHR46082:SF6">
    <property type="entry name" value="AAA+ ATPASE DOMAIN-CONTAINING PROTEIN-RELATED"/>
    <property type="match status" value="1"/>
</dbReference>
<keyword evidence="6" id="KW-1185">Reference proteome</keyword>
<gene>
    <name evidence="5" type="ORF">GCM10009682_43210</name>
</gene>
<dbReference type="Gene3D" id="3.40.50.300">
    <property type="entry name" value="P-loop containing nucleotide triphosphate hydrolases"/>
    <property type="match status" value="2"/>
</dbReference>
<dbReference type="Proteomes" id="UP001500218">
    <property type="component" value="Unassembled WGS sequence"/>
</dbReference>
<name>A0ABP4YKL4_9ACTN</name>
<dbReference type="Pfam" id="PF25000">
    <property type="entry name" value="DUF7779"/>
    <property type="match status" value="1"/>
</dbReference>
<evidence type="ECO:0000259" key="4">
    <source>
        <dbReference type="Pfam" id="PF25000"/>
    </source>
</evidence>
<feature type="domain" description="DUF7779" evidence="4">
    <location>
        <begin position="735"/>
        <end position="820"/>
    </location>
</feature>
<dbReference type="InterPro" id="IPR011990">
    <property type="entry name" value="TPR-like_helical_dom_sf"/>
</dbReference>
<reference evidence="6" key="1">
    <citation type="journal article" date="2019" name="Int. J. Syst. Evol. Microbiol.">
        <title>The Global Catalogue of Microorganisms (GCM) 10K type strain sequencing project: providing services to taxonomists for standard genome sequencing and annotation.</title>
        <authorList>
            <consortium name="The Broad Institute Genomics Platform"/>
            <consortium name="The Broad Institute Genome Sequencing Center for Infectious Disease"/>
            <person name="Wu L."/>
            <person name="Ma J."/>
        </authorList>
    </citation>
    <scope>NUCLEOTIDE SEQUENCE [LARGE SCALE GENOMIC DNA]</scope>
    <source>
        <strain evidence="6">JCM 13250</strain>
    </source>
</reference>
<dbReference type="NCBIfam" id="NF047398">
    <property type="entry name" value="AAA_KGGVGR"/>
    <property type="match status" value="1"/>
</dbReference>
<evidence type="ECO:0008006" key="7">
    <source>
        <dbReference type="Google" id="ProtNLM"/>
    </source>
</evidence>
<dbReference type="EMBL" id="BAAALT010000150">
    <property type="protein sequence ID" value="GAA1817766.1"/>
    <property type="molecule type" value="Genomic_DNA"/>
</dbReference>
<proteinExistence type="predicted"/>
<dbReference type="RefSeq" id="WP_344135249.1">
    <property type="nucleotide sequence ID" value="NZ_BAAALT010000150.1"/>
</dbReference>
<sequence>MNAQPSSEIITFYSYKGGTGRTMAVANLAWIMASNGLRVLVVDWDLESPGLHRYFHPFLRDKELRATPGVIDLVRDYAAATMLPASDVGVDLIAHHARVLRNAVSLEWQFDGKGVIDFLAAGRQDRSYSLTVSTFDWANFFDRQGGVAFLRALRDDMLANYDYVLIDSRTGLSDAAGICTVVLPDTVVDCFTMSTQSVQGAAAVAHSIRKQRHDEPIRILPVPMRVEDGEQLKLEAGRDYARRLFEPFLADLLPDNRDRYWGDVEIPYRPFYAYEEILAFFGDPPHQHNSLLAAFERLTSVVTRGRVSQAPPIGEGDRRLLLAEFERIRAPLTTDVLISYASVDRMWAEWVAGELDDAGLKVHLMAVDYTQGAVGAGDIERELGKANRVIVLLSDDYHKVPQAVEVWRLATRQGAPGAPRSMIPIRLDTVRLPLPFTDRPAIELAVLSEERARSELREVFALPLSPPDERDGDGTRRRPRFPSTPPPVWNVQPRNATFIGRGVALEALRDRLAASPTVVAPQALVGLGGVGKTQVALEYAHRFKADYDVVWWISAEQPATARSDLFELAVALGVARESTVDSVRAVLEALRQGQPYRRWLLIYDNADNPEDLRDLMPQGTGHVLLTSRNQLWASQTKAVEVGVFERAESVAFLRQQVTGLTDADADLLSENLGDLPLVLEQAAAWLVATGMAVQRYIELLTIEPADLLDQDRPSAYPRTATATWRISLRRLREQMPAAAKVLEVCAFFAPEPIPLSLLSNDRFRAILTPIDPNLRLPIMQGSLTRAIRRFALARIDVSRNSLLIHRLVQAIIRDQLSPDDTVITREQAYEVLAAANPVATDDPSKWPAFAELSPHLSMAGLFTSGSEPVRQLIIDMVRYRYRRYDFSGSAELATAAITEWTELFGENDLLTLHLRFHLANALRSQSQYRTSLQINEDVYARLREVAGPDHLYTLMAAGGLAADRRAHGDFAIARDLDVDTAARFRDQFGDDEYRSLMAINNLAVSYRMVGDYQAAADLDSDTYQRRLDTLGPRHPYTLFSACNWGSDLREVGEFERSRTVLEATLRVYREVIGEDQTDTLRTARNLAVTLRRLGDFDQAHELGRDTLTRYARVLGADHQDAMLCEMTVASTYAGVGNDHEARRGAEILLARMQRLLDEEHVLTKVCRHNLAIYKLKTGDAAESVGDAAAVHQRFRETLGAEHPYTLSAALSHANHLWAVGSRVAARELDEATYPVFRKVLGDRHPDTLNAAINLAISRDGADPAFDAVVADMIRSFADRHPRVQNALEMRRSNPYIEPPSP</sequence>
<accession>A0ABP4YKL4</accession>
<feature type="region of interest" description="Disordered" evidence="1">
    <location>
        <begin position="463"/>
        <end position="487"/>
    </location>
</feature>
<dbReference type="InterPro" id="IPR056681">
    <property type="entry name" value="DUF7779"/>
</dbReference>
<evidence type="ECO:0000313" key="6">
    <source>
        <dbReference type="Proteomes" id="UP001500218"/>
    </source>
</evidence>